<dbReference type="KEGG" id="cphy:B5808_15840"/>
<sequence length="294" mass="30375">MVIAGHVCLDEIVTPEGVVRAAGSPAVFMAPVLAEAGMAPVVAAPRGADFEALHTGLQFLEPAVGDQTLVYVNDVRSARRVQWVRHAEAVEQAALGVSTRAALADAEALVLTPLLPMSPELIAEFASPLPLDALRVALVQGYLRGLGPAVRGARPVEPREFAEAPAVLSQVDIAVLSEEDLGDPAASHQAARMWTLAHPSTAVVVTRGAEGASAYLRGERHDVAAHAVGDLPAASLIGAGDLFSAALVVSLLSGRARAGADGPRSSRDRARDPATLTSAVAEANRVTAERLAAR</sequence>
<feature type="region of interest" description="Disordered" evidence="1">
    <location>
        <begin position="257"/>
        <end position="281"/>
    </location>
</feature>
<keyword evidence="4" id="KW-1185">Reference proteome</keyword>
<dbReference type="STRING" id="1619308.B5808_15840"/>
<evidence type="ECO:0000256" key="1">
    <source>
        <dbReference type="SAM" id="MobiDB-lite"/>
    </source>
</evidence>
<dbReference type="EMBL" id="CP020715">
    <property type="protein sequence ID" value="ARJ06525.1"/>
    <property type="molecule type" value="Genomic_DNA"/>
</dbReference>
<organism evidence="3 4">
    <name type="scientific">Cnuibacter physcomitrellae</name>
    <dbReference type="NCBI Taxonomy" id="1619308"/>
    <lineage>
        <taxon>Bacteria</taxon>
        <taxon>Bacillati</taxon>
        <taxon>Actinomycetota</taxon>
        <taxon>Actinomycetes</taxon>
        <taxon>Micrococcales</taxon>
        <taxon>Microbacteriaceae</taxon>
        <taxon>Cnuibacter</taxon>
    </lineage>
</organism>
<dbReference type="Gene3D" id="3.40.1190.20">
    <property type="match status" value="1"/>
</dbReference>
<proteinExistence type="predicted"/>
<dbReference type="AlphaFoldDB" id="A0A1X9LMS9"/>
<feature type="domain" description="Carbohydrate kinase PfkB" evidence="2">
    <location>
        <begin position="162"/>
        <end position="255"/>
    </location>
</feature>
<accession>A0A1X9LMS9</accession>
<name>A0A1X9LMS9_9MICO</name>
<reference evidence="3 4" key="1">
    <citation type="submission" date="2017-04" db="EMBL/GenBank/DDBJ databases">
        <authorList>
            <person name="Afonso C.L."/>
            <person name="Miller P.J."/>
            <person name="Scott M.A."/>
            <person name="Spackman E."/>
            <person name="Goraichik I."/>
            <person name="Dimitrov K.M."/>
            <person name="Suarez D.L."/>
            <person name="Swayne D.E."/>
        </authorList>
    </citation>
    <scope>NUCLEOTIDE SEQUENCE [LARGE SCALE GENOMIC DNA]</scope>
    <source>
        <strain evidence="4">XA(T)</strain>
    </source>
</reference>
<evidence type="ECO:0000313" key="4">
    <source>
        <dbReference type="Proteomes" id="UP000192775"/>
    </source>
</evidence>
<evidence type="ECO:0000313" key="3">
    <source>
        <dbReference type="EMBL" id="ARJ06525.1"/>
    </source>
</evidence>
<dbReference type="Pfam" id="PF00294">
    <property type="entry name" value="PfkB"/>
    <property type="match status" value="1"/>
</dbReference>
<gene>
    <name evidence="3" type="ORF">B5808_15840</name>
</gene>
<dbReference type="SUPFAM" id="SSF53613">
    <property type="entry name" value="Ribokinase-like"/>
    <property type="match status" value="1"/>
</dbReference>
<evidence type="ECO:0000259" key="2">
    <source>
        <dbReference type="Pfam" id="PF00294"/>
    </source>
</evidence>
<dbReference type="InterPro" id="IPR029056">
    <property type="entry name" value="Ribokinase-like"/>
</dbReference>
<dbReference type="Proteomes" id="UP000192775">
    <property type="component" value="Chromosome"/>
</dbReference>
<dbReference type="InterPro" id="IPR011611">
    <property type="entry name" value="PfkB_dom"/>
</dbReference>
<protein>
    <recommendedName>
        <fullName evidence="2">Carbohydrate kinase PfkB domain-containing protein</fullName>
    </recommendedName>
</protein>